<evidence type="ECO:0000256" key="1">
    <source>
        <dbReference type="SAM" id="MobiDB-lite"/>
    </source>
</evidence>
<proteinExistence type="predicted"/>
<evidence type="ECO:0000313" key="2">
    <source>
        <dbReference type="EMBL" id="GAA2357996.1"/>
    </source>
</evidence>
<dbReference type="EMBL" id="BAAARA010000019">
    <property type="protein sequence ID" value="GAA2357996.1"/>
    <property type="molecule type" value="Genomic_DNA"/>
</dbReference>
<evidence type="ECO:0000313" key="3">
    <source>
        <dbReference type="Proteomes" id="UP001501218"/>
    </source>
</evidence>
<feature type="region of interest" description="Disordered" evidence="1">
    <location>
        <begin position="44"/>
        <end position="74"/>
    </location>
</feature>
<protein>
    <submittedName>
        <fullName evidence="2">Uncharacterized protein</fullName>
    </submittedName>
</protein>
<reference evidence="3" key="1">
    <citation type="journal article" date="2019" name="Int. J. Syst. Evol. Microbiol.">
        <title>The Global Catalogue of Microorganisms (GCM) 10K type strain sequencing project: providing services to taxonomists for standard genome sequencing and annotation.</title>
        <authorList>
            <consortium name="The Broad Institute Genomics Platform"/>
            <consortium name="The Broad Institute Genome Sequencing Center for Infectious Disease"/>
            <person name="Wu L."/>
            <person name="Ma J."/>
        </authorList>
    </citation>
    <scope>NUCLEOTIDE SEQUENCE [LARGE SCALE GENOMIC DNA]</scope>
    <source>
        <strain evidence="3">JCM 16221</strain>
    </source>
</reference>
<name>A0ABP5TR37_9PSEU</name>
<gene>
    <name evidence="2" type="ORF">GCM10009854_40440</name>
</gene>
<sequence length="74" mass="8094">MKLPCAATARKYSTCFRSMLPFLAPDQLPTLEWATRIPRIGTSAHAREARSSDGAAHPPRIPRGAQLTGLAMFE</sequence>
<keyword evidence="3" id="KW-1185">Reference proteome</keyword>
<dbReference type="Proteomes" id="UP001501218">
    <property type="component" value="Unassembled WGS sequence"/>
</dbReference>
<accession>A0ABP5TR37</accession>
<organism evidence="2 3">
    <name type="scientific">Saccharopolyspora halophila</name>
    <dbReference type="NCBI Taxonomy" id="405551"/>
    <lineage>
        <taxon>Bacteria</taxon>
        <taxon>Bacillati</taxon>
        <taxon>Actinomycetota</taxon>
        <taxon>Actinomycetes</taxon>
        <taxon>Pseudonocardiales</taxon>
        <taxon>Pseudonocardiaceae</taxon>
        <taxon>Saccharopolyspora</taxon>
    </lineage>
</organism>
<comment type="caution">
    <text evidence="2">The sequence shown here is derived from an EMBL/GenBank/DDBJ whole genome shotgun (WGS) entry which is preliminary data.</text>
</comment>